<comment type="caution">
    <text evidence="4">The sequence shown here is derived from an EMBL/GenBank/DDBJ whole genome shotgun (WGS) entry which is preliminary data.</text>
</comment>
<dbReference type="AlphaFoldDB" id="A0ABD3RB48"/>
<protein>
    <recommendedName>
        <fullName evidence="3">Methyltransferase type 11 domain-containing protein</fullName>
    </recommendedName>
</protein>
<dbReference type="InterPro" id="IPR029063">
    <property type="entry name" value="SAM-dependent_MTases_sf"/>
</dbReference>
<name>A0ABD3RB48_9STRA</name>
<feature type="region of interest" description="Disordered" evidence="1">
    <location>
        <begin position="64"/>
        <end position="90"/>
    </location>
</feature>
<evidence type="ECO:0000256" key="1">
    <source>
        <dbReference type="SAM" id="MobiDB-lite"/>
    </source>
</evidence>
<feature type="chain" id="PRO_5044863802" description="Methyltransferase type 11 domain-containing protein" evidence="2">
    <location>
        <begin position="22"/>
        <end position="409"/>
    </location>
</feature>
<keyword evidence="2" id="KW-0732">Signal</keyword>
<keyword evidence="5" id="KW-1185">Reference proteome</keyword>
<dbReference type="Proteomes" id="UP001530377">
    <property type="component" value="Unassembled WGS sequence"/>
</dbReference>
<proteinExistence type="predicted"/>
<gene>
    <name evidence="4" type="ORF">ACHAXA_002252</name>
</gene>
<dbReference type="CDD" id="cd02440">
    <property type="entry name" value="AdoMet_MTases"/>
    <property type="match status" value="1"/>
</dbReference>
<evidence type="ECO:0000259" key="3">
    <source>
        <dbReference type="Pfam" id="PF08241"/>
    </source>
</evidence>
<dbReference type="InterPro" id="IPR052356">
    <property type="entry name" value="Thiol_S-MT"/>
</dbReference>
<dbReference type="Pfam" id="PF08241">
    <property type="entry name" value="Methyltransf_11"/>
    <property type="match status" value="1"/>
</dbReference>
<sequence>MVAMAAILLLAAIVIPRSSTAFCTSLNAISFSIKPRQKQDATTTTTTIPRFIAAGIIDEIVDGGGDDTTSSTAPQSSSLSSSSLSSISSSLPIPRRDVLHRSATAVTMGALVPASLVPPVGAVAPSCGCCRGDYEYNDKPRNSRLDRFFSYSMSTGMDRYEDTARPYKARLFRKLFDSLSPSCDDDDECRNRDRPTTILEVGMGAFPNAPYYAEALLRPSSSWIGSSRGMDIIGVDPNDYMFDYARESAARAGLASSSSFSSGVDPHHPPDRRRRIDASLRTYHGVAESLPFATGSIDAVVSTLTLCSVVDQKRALSEINRVLRPRTGRYLFWEHVISEDDRVLAFVQGALSPLQTIVADGCHLDRRTGANIFDAGFMGGVEMEYATLSLDGSGGFGIIGPTVFGIATA</sequence>
<evidence type="ECO:0000313" key="5">
    <source>
        <dbReference type="Proteomes" id="UP001530377"/>
    </source>
</evidence>
<dbReference type="PANTHER" id="PTHR45036">
    <property type="entry name" value="METHYLTRANSFERASE LIKE 7B"/>
    <property type="match status" value="1"/>
</dbReference>
<dbReference type="InterPro" id="IPR013216">
    <property type="entry name" value="Methyltransf_11"/>
</dbReference>
<evidence type="ECO:0000313" key="4">
    <source>
        <dbReference type="EMBL" id="KAL3807386.1"/>
    </source>
</evidence>
<feature type="compositionally biased region" description="Low complexity" evidence="1">
    <location>
        <begin position="67"/>
        <end position="90"/>
    </location>
</feature>
<dbReference type="SUPFAM" id="SSF53335">
    <property type="entry name" value="S-adenosyl-L-methionine-dependent methyltransferases"/>
    <property type="match status" value="1"/>
</dbReference>
<reference evidence="4 5" key="1">
    <citation type="submission" date="2024-10" db="EMBL/GenBank/DDBJ databases">
        <title>Updated reference genomes for cyclostephanoid diatoms.</title>
        <authorList>
            <person name="Roberts W.R."/>
            <person name="Alverson A.J."/>
        </authorList>
    </citation>
    <scope>NUCLEOTIDE SEQUENCE [LARGE SCALE GENOMIC DNA]</scope>
    <source>
        <strain evidence="4 5">AJA228-03</strain>
    </source>
</reference>
<organism evidence="4 5">
    <name type="scientific">Cyclostephanos tholiformis</name>
    <dbReference type="NCBI Taxonomy" id="382380"/>
    <lineage>
        <taxon>Eukaryota</taxon>
        <taxon>Sar</taxon>
        <taxon>Stramenopiles</taxon>
        <taxon>Ochrophyta</taxon>
        <taxon>Bacillariophyta</taxon>
        <taxon>Coscinodiscophyceae</taxon>
        <taxon>Thalassiosirophycidae</taxon>
        <taxon>Stephanodiscales</taxon>
        <taxon>Stephanodiscaceae</taxon>
        <taxon>Cyclostephanos</taxon>
    </lineage>
</organism>
<feature type="signal peptide" evidence="2">
    <location>
        <begin position="1"/>
        <end position="21"/>
    </location>
</feature>
<feature type="domain" description="Methyltransferase type 11" evidence="3">
    <location>
        <begin position="227"/>
        <end position="326"/>
    </location>
</feature>
<accession>A0ABD3RB48</accession>
<dbReference type="PANTHER" id="PTHR45036:SF1">
    <property type="entry name" value="METHYLTRANSFERASE LIKE 7A"/>
    <property type="match status" value="1"/>
</dbReference>
<dbReference type="Gene3D" id="3.40.50.150">
    <property type="entry name" value="Vaccinia Virus protein VP39"/>
    <property type="match status" value="1"/>
</dbReference>
<dbReference type="EMBL" id="JALLPB020000633">
    <property type="protein sequence ID" value="KAL3807386.1"/>
    <property type="molecule type" value="Genomic_DNA"/>
</dbReference>
<evidence type="ECO:0000256" key="2">
    <source>
        <dbReference type="SAM" id="SignalP"/>
    </source>
</evidence>